<dbReference type="AlphaFoldDB" id="A0A418XAL1"/>
<comment type="caution">
    <text evidence="2">The sequence shown here is derived from an EMBL/GenBank/DDBJ whole genome shotgun (WGS) entry which is preliminary data.</text>
</comment>
<feature type="signal peptide" evidence="1">
    <location>
        <begin position="1"/>
        <end position="23"/>
    </location>
</feature>
<dbReference type="EMBL" id="QYUP01000167">
    <property type="protein sequence ID" value="RJG09549.1"/>
    <property type="molecule type" value="Genomic_DNA"/>
</dbReference>
<keyword evidence="3" id="KW-1185">Reference proteome</keyword>
<protein>
    <submittedName>
        <fullName evidence="2">Uncharacterized protein</fullName>
    </submittedName>
</protein>
<sequence>MANHVSALAFCGLLAALPLTSGAAPIPSQSQIDTLVGETLGPSVNAVADGGPGLPRYLRASMNRRTAPVVLVPITADQAKGTLNARGIKAIHAPGQSGDADEIIGANCLGLAFFHGLPAVSVAGKPSSVYLIYECFSGYTRVAKKATLLKYLKPHSDGDAILLDLESGGQLLIYWSGTGYSTKFVRKGG</sequence>
<dbReference type="Proteomes" id="UP000284006">
    <property type="component" value="Unassembled WGS sequence"/>
</dbReference>
<keyword evidence="1" id="KW-0732">Signal</keyword>
<proteinExistence type="predicted"/>
<feature type="chain" id="PRO_5019419563" evidence="1">
    <location>
        <begin position="24"/>
        <end position="189"/>
    </location>
</feature>
<evidence type="ECO:0000313" key="3">
    <source>
        <dbReference type="Proteomes" id="UP000284006"/>
    </source>
</evidence>
<evidence type="ECO:0000313" key="2">
    <source>
        <dbReference type="EMBL" id="RJG09549.1"/>
    </source>
</evidence>
<evidence type="ECO:0000256" key="1">
    <source>
        <dbReference type="SAM" id="SignalP"/>
    </source>
</evidence>
<name>A0A418XAL1_9BURK</name>
<reference evidence="2 3" key="1">
    <citation type="submission" date="2018-09" db="EMBL/GenBank/DDBJ databases">
        <authorList>
            <person name="Zhu H."/>
        </authorList>
    </citation>
    <scope>NUCLEOTIDE SEQUENCE [LARGE SCALE GENOMIC DNA]</scope>
    <source>
        <strain evidence="2 3">K1S02-61</strain>
    </source>
</reference>
<gene>
    <name evidence="2" type="ORF">D3872_22180</name>
</gene>
<organism evidence="2 3">
    <name type="scientific">Massilia cavernae</name>
    <dbReference type="NCBI Taxonomy" id="2320864"/>
    <lineage>
        <taxon>Bacteria</taxon>
        <taxon>Pseudomonadati</taxon>
        <taxon>Pseudomonadota</taxon>
        <taxon>Betaproteobacteria</taxon>
        <taxon>Burkholderiales</taxon>
        <taxon>Oxalobacteraceae</taxon>
        <taxon>Telluria group</taxon>
        <taxon>Massilia</taxon>
    </lineage>
</organism>
<accession>A0A418XAL1</accession>